<gene>
    <name evidence="1" type="ORF">MENTE1834_LOCUS37754</name>
</gene>
<protein>
    <submittedName>
        <fullName evidence="1">Uncharacterized protein</fullName>
    </submittedName>
</protein>
<sequence>MVVVALHGGWCCSACWWLLCMVVGGCSTWWLVLLFMLVFFNAYGCWGGAGVNAGVVLFGAAVQCWFGGSRDLDGGGGASTSKNQLDGKMLDWENLEKFLGGKKRRGVSHF</sequence>
<dbReference type="Proteomes" id="UP001497535">
    <property type="component" value="Unassembled WGS sequence"/>
</dbReference>
<evidence type="ECO:0000313" key="1">
    <source>
        <dbReference type="EMBL" id="CAK5089993.1"/>
    </source>
</evidence>
<evidence type="ECO:0000313" key="2">
    <source>
        <dbReference type="Proteomes" id="UP001497535"/>
    </source>
</evidence>
<accession>A0ACB1AIU5</accession>
<reference evidence="1" key="1">
    <citation type="submission" date="2023-11" db="EMBL/GenBank/DDBJ databases">
        <authorList>
            <person name="Poullet M."/>
        </authorList>
    </citation>
    <scope>NUCLEOTIDE SEQUENCE</scope>
    <source>
        <strain evidence="1">E1834</strain>
    </source>
</reference>
<comment type="caution">
    <text evidence="1">The sequence shown here is derived from an EMBL/GenBank/DDBJ whole genome shotgun (WGS) entry which is preliminary data.</text>
</comment>
<name>A0ACB1AIU5_MELEN</name>
<organism evidence="1 2">
    <name type="scientific">Meloidogyne enterolobii</name>
    <name type="common">Root-knot nematode worm</name>
    <name type="synonym">Meloidogyne mayaguensis</name>
    <dbReference type="NCBI Taxonomy" id="390850"/>
    <lineage>
        <taxon>Eukaryota</taxon>
        <taxon>Metazoa</taxon>
        <taxon>Ecdysozoa</taxon>
        <taxon>Nematoda</taxon>
        <taxon>Chromadorea</taxon>
        <taxon>Rhabditida</taxon>
        <taxon>Tylenchina</taxon>
        <taxon>Tylenchomorpha</taxon>
        <taxon>Tylenchoidea</taxon>
        <taxon>Meloidogynidae</taxon>
        <taxon>Meloidogyninae</taxon>
        <taxon>Meloidogyne</taxon>
    </lineage>
</organism>
<proteinExistence type="predicted"/>
<dbReference type="EMBL" id="CAVMJV010000080">
    <property type="protein sequence ID" value="CAK5089993.1"/>
    <property type="molecule type" value="Genomic_DNA"/>
</dbReference>
<keyword evidence="2" id="KW-1185">Reference proteome</keyword>